<feature type="non-terminal residue" evidence="2">
    <location>
        <position position="107"/>
    </location>
</feature>
<dbReference type="HOGENOM" id="CLU_2216187_0_0_1"/>
<reference evidence="2 3" key="1">
    <citation type="submission" date="2014-06" db="EMBL/GenBank/DDBJ databases">
        <authorList>
            <consortium name="DOE Joint Genome Institute"/>
            <person name="Kuo A."/>
            <person name="Kohler A."/>
            <person name="Nagy L.G."/>
            <person name="Floudas D."/>
            <person name="Copeland A."/>
            <person name="Barry K.W."/>
            <person name="Cichocki N."/>
            <person name="Veneault-Fourrey C."/>
            <person name="LaButti K."/>
            <person name="Lindquist E.A."/>
            <person name="Lipzen A."/>
            <person name="Lundell T."/>
            <person name="Morin E."/>
            <person name="Murat C."/>
            <person name="Sun H."/>
            <person name="Tunlid A."/>
            <person name="Henrissat B."/>
            <person name="Grigoriev I.V."/>
            <person name="Hibbett D.S."/>
            <person name="Martin F."/>
            <person name="Nordberg H.P."/>
            <person name="Cantor M.N."/>
            <person name="Hua S.X."/>
        </authorList>
    </citation>
    <scope>NUCLEOTIDE SEQUENCE [LARGE SCALE GENOMIC DNA]</scope>
    <source>
        <strain evidence="2 3">ATCC 200175</strain>
    </source>
</reference>
<sequence length="107" mass="12126">MTAKSFPILLRFYFHNIPHRTCSGEPEWDWADGRPARLDAAAREDIFASFAAFFQEVQNLHDEPHEDPERANKHIPGHVFFPGDTSAFLLVLMLGTAMPMLIGLFAI</sequence>
<dbReference type="EMBL" id="KN819358">
    <property type="protein sequence ID" value="KIJ12899.1"/>
    <property type="molecule type" value="Genomic_DNA"/>
</dbReference>
<keyword evidence="1" id="KW-0472">Membrane</keyword>
<dbReference type="Proteomes" id="UP000053647">
    <property type="component" value="Unassembled WGS sequence"/>
</dbReference>
<evidence type="ECO:0000313" key="3">
    <source>
        <dbReference type="Proteomes" id="UP000053647"/>
    </source>
</evidence>
<keyword evidence="3" id="KW-1185">Reference proteome</keyword>
<protein>
    <submittedName>
        <fullName evidence="2">Uncharacterized protein</fullName>
    </submittedName>
</protein>
<accession>A0A0C9SUP7</accession>
<organism evidence="2 3">
    <name type="scientific">Paxillus involutus ATCC 200175</name>
    <dbReference type="NCBI Taxonomy" id="664439"/>
    <lineage>
        <taxon>Eukaryota</taxon>
        <taxon>Fungi</taxon>
        <taxon>Dikarya</taxon>
        <taxon>Basidiomycota</taxon>
        <taxon>Agaricomycotina</taxon>
        <taxon>Agaricomycetes</taxon>
        <taxon>Agaricomycetidae</taxon>
        <taxon>Boletales</taxon>
        <taxon>Paxilineae</taxon>
        <taxon>Paxillaceae</taxon>
        <taxon>Paxillus</taxon>
    </lineage>
</organism>
<gene>
    <name evidence="2" type="ORF">PAXINDRAFT_100963</name>
</gene>
<proteinExistence type="predicted"/>
<feature type="transmembrane region" description="Helical" evidence="1">
    <location>
        <begin position="87"/>
        <end position="106"/>
    </location>
</feature>
<evidence type="ECO:0000256" key="1">
    <source>
        <dbReference type="SAM" id="Phobius"/>
    </source>
</evidence>
<reference evidence="3" key="2">
    <citation type="submission" date="2015-01" db="EMBL/GenBank/DDBJ databases">
        <title>Evolutionary Origins and Diversification of the Mycorrhizal Mutualists.</title>
        <authorList>
            <consortium name="DOE Joint Genome Institute"/>
            <consortium name="Mycorrhizal Genomics Consortium"/>
            <person name="Kohler A."/>
            <person name="Kuo A."/>
            <person name="Nagy L.G."/>
            <person name="Floudas D."/>
            <person name="Copeland A."/>
            <person name="Barry K.W."/>
            <person name="Cichocki N."/>
            <person name="Veneault-Fourrey C."/>
            <person name="LaButti K."/>
            <person name="Lindquist E.A."/>
            <person name="Lipzen A."/>
            <person name="Lundell T."/>
            <person name="Morin E."/>
            <person name="Murat C."/>
            <person name="Riley R."/>
            <person name="Ohm R."/>
            <person name="Sun H."/>
            <person name="Tunlid A."/>
            <person name="Henrissat B."/>
            <person name="Grigoriev I.V."/>
            <person name="Hibbett D.S."/>
            <person name="Martin F."/>
        </authorList>
    </citation>
    <scope>NUCLEOTIDE SEQUENCE [LARGE SCALE GENOMIC DNA]</scope>
    <source>
        <strain evidence="3">ATCC 200175</strain>
    </source>
</reference>
<keyword evidence="1" id="KW-1133">Transmembrane helix</keyword>
<name>A0A0C9SUP7_PAXIN</name>
<dbReference type="AlphaFoldDB" id="A0A0C9SUP7"/>
<keyword evidence="1" id="KW-0812">Transmembrane</keyword>
<evidence type="ECO:0000313" key="2">
    <source>
        <dbReference type="EMBL" id="KIJ12899.1"/>
    </source>
</evidence>